<organism evidence="4 5">
    <name type="scientific">Phlebiopsis gigantea (strain 11061_1 CR5-6)</name>
    <name type="common">White-rot fungus</name>
    <name type="synonym">Peniophora gigantea</name>
    <dbReference type="NCBI Taxonomy" id="745531"/>
    <lineage>
        <taxon>Eukaryota</taxon>
        <taxon>Fungi</taxon>
        <taxon>Dikarya</taxon>
        <taxon>Basidiomycota</taxon>
        <taxon>Agaricomycotina</taxon>
        <taxon>Agaricomycetes</taxon>
        <taxon>Polyporales</taxon>
        <taxon>Phanerochaetaceae</taxon>
        <taxon>Phlebiopsis</taxon>
    </lineage>
</organism>
<feature type="region of interest" description="Disordered" evidence="2">
    <location>
        <begin position="262"/>
        <end position="313"/>
    </location>
</feature>
<dbReference type="HOGENOM" id="CLU_043182_0_0_1"/>
<keyword evidence="1" id="KW-0862">Zinc</keyword>
<keyword evidence="1" id="KW-0479">Metal-binding</keyword>
<feature type="compositionally biased region" description="Low complexity" evidence="2">
    <location>
        <begin position="30"/>
        <end position="47"/>
    </location>
</feature>
<dbReference type="InterPro" id="IPR013087">
    <property type="entry name" value="Znf_C2H2_type"/>
</dbReference>
<proteinExistence type="predicted"/>
<protein>
    <recommendedName>
        <fullName evidence="3">C2H2-type domain-containing protein</fullName>
    </recommendedName>
</protein>
<accession>A0A0C3S5L7</accession>
<gene>
    <name evidence="4" type="ORF">PHLGIDRAFT_124965</name>
</gene>
<reference evidence="4 5" key="1">
    <citation type="journal article" date="2014" name="PLoS Genet.">
        <title>Analysis of the Phlebiopsis gigantea genome, transcriptome and secretome provides insight into its pioneer colonization strategies of wood.</title>
        <authorList>
            <person name="Hori C."/>
            <person name="Ishida T."/>
            <person name="Igarashi K."/>
            <person name="Samejima M."/>
            <person name="Suzuki H."/>
            <person name="Master E."/>
            <person name="Ferreira P."/>
            <person name="Ruiz-Duenas F.J."/>
            <person name="Held B."/>
            <person name="Canessa P."/>
            <person name="Larrondo L.F."/>
            <person name="Schmoll M."/>
            <person name="Druzhinina I.S."/>
            <person name="Kubicek C.P."/>
            <person name="Gaskell J.A."/>
            <person name="Kersten P."/>
            <person name="St John F."/>
            <person name="Glasner J."/>
            <person name="Sabat G."/>
            <person name="Splinter BonDurant S."/>
            <person name="Syed K."/>
            <person name="Yadav J."/>
            <person name="Mgbeahuruike A.C."/>
            <person name="Kovalchuk A."/>
            <person name="Asiegbu F.O."/>
            <person name="Lackner G."/>
            <person name="Hoffmeister D."/>
            <person name="Rencoret J."/>
            <person name="Gutierrez A."/>
            <person name="Sun H."/>
            <person name="Lindquist E."/>
            <person name="Barry K."/>
            <person name="Riley R."/>
            <person name="Grigoriev I.V."/>
            <person name="Henrissat B."/>
            <person name="Kues U."/>
            <person name="Berka R.M."/>
            <person name="Martinez A.T."/>
            <person name="Covert S.F."/>
            <person name="Blanchette R.A."/>
            <person name="Cullen D."/>
        </authorList>
    </citation>
    <scope>NUCLEOTIDE SEQUENCE [LARGE SCALE GENOMIC DNA]</scope>
    <source>
        <strain evidence="4 5">11061_1 CR5-6</strain>
    </source>
</reference>
<dbReference type="Proteomes" id="UP000053257">
    <property type="component" value="Unassembled WGS sequence"/>
</dbReference>
<feature type="compositionally biased region" description="Low complexity" evidence="2">
    <location>
        <begin position="292"/>
        <end position="310"/>
    </location>
</feature>
<dbReference type="PROSITE" id="PS50157">
    <property type="entry name" value="ZINC_FINGER_C2H2_2"/>
    <property type="match status" value="1"/>
</dbReference>
<dbReference type="EMBL" id="KN840447">
    <property type="protein sequence ID" value="KIP11316.1"/>
    <property type="molecule type" value="Genomic_DNA"/>
</dbReference>
<dbReference type="GO" id="GO:0008270">
    <property type="term" value="F:zinc ion binding"/>
    <property type="evidence" value="ECO:0007669"/>
    <property type="project" value="UniProtKB-KW"/>
</dbReference>
<dbReference type="AlphaFoldDB" id="A0A0C3S5L7"/>
<feature type="compositionally biased region" description="Polar residues" evidence="2">
    <location>
        <begin position="51"/>
        <end position="66"/>
    </location>
</feature>
<evidence type="ECO:0000256" key="1">
    <source>
        <dbReference type="PROSITE-ProRule" id="PRU00042"/>
    </source>
</evidence>
<keyword evidence="1" id="KW-0863">Zinc-finger</keyword>
<name>A0A0C3S5L7_PHLG1</name>
<feature type="compositionally biased region" description="Low complexity" evidence="2">
    <location>
        <begin position="385"/>
        <end position="401"/>
    </location>
</feature>
<feature type="region of interest" description="Disordered" evidence="2">
    <location>
        <begin position="144"/>
        <end position="171"/>
    </location>
</feature>
<feature type="compositionally biased region" description="Polar residues" evidence="2">
    <location>
        <begin position="362"/>
        <end position="384"/>
    </location>
</feature>
<keyword evidence="5" id="KW-1185">Reference proteome</keyword>
<feature type="region of interest" description="Disordered" evidence="2">
    <location>
        <begin position="362"/>
        <end position="411"/>
    </location>
</feature>
<evidence type="ECO:0000256" key="2">
    <source>
        <dbReference type="SAM" id="MobiDB-lite"/>
    </source>
</evidence>
<feature type="compositionally biased region" description="Polar residues" evidence="2">
    <location>
        <begin position="265"/>
        <end position="274"/>
    </location>
</feature>
<evidence type="ECO:0000259" key="3">
    <source>
        <dbReference type="PROSITE" id="PS50157"/>
    </source>
</evidence>
<feature type="region of interest" description="Disordered" evidence="2">
    <location>
        <begin position="29"/>
        <end position="99"/>
    </location>
</feature>
<dbReference type="STRING" id="745531.A0A0C3S5L7"/>
<dbReference type="OrthoDB" id="2152896at2759"/>
<evidence type="ECO:0000313" key="4">
    <source>
        <dbReference type="EMBL" id="KIP11316.1"/>
    </source>
</evidence>
<dbReference type="PROSITE" id="PS00028">
    <property type="entry name" value="ZINC_FINGER_C2H2_1"/>
    <property type="match status" value="1"/>
</dbReference>
<evidence type="ECO:0000313" key="5">
    <source>
        <dbReference type="Proteomes" id="UP000053257"/>
    </source>
</evidence>
<sequence length="467" mass="49427">MSSVQSENPVASLLSLSIAAEKAAPISIPHSSATNTSLSLTSGSHNGPGSLATTGGHSLTNKVQSATKHRRLSSTGQSKRRLSDAREATSRPSPQTLQSASAALNALATLSLAGSPPPQAAPQTSTSFASAIGVMHFDDPSVEQPIKQEEEEQAAEVQQAPSGELSAGGITIKNGKKRGSIFKCESCSKIYRHPSCLIKHRWEHSPHWREASKLMLSKHQQVQLLEAAAILSHMSPTNTGGTSLPEDRSLWPYFLSPGALPPPSTASSLTQGSTPPAAAPVSFETRPPLRTSSSVPASAPAMSRSSSAGPRMHDYSIPTYSGITRVRPGVVSVSTSSSPAPSAPTPVPVKMDTYREGRAMSVSSDTWGSSPVSSTYGQSFGTAGSWSAPRSSLRSRSTSTPKSDEDEGGYVEVDIEGDDAYSSQRYGFVSRGRMSAERGGYKDSEDFVDLRAEKIDEEWDGEMEMEM</sequence>
<feature type="domain" description="C2H2-type" evidence="3">
    <location>
        <begin position="182"/>
        <end position="205"/>
    </location>
</feature>